<sequence length="137" mass="15086">MVSMSVEMALMDYVAVYSLSSITAGVGTMSGYEGVEDRVDLRAGTATVGAYYKQHLVVELEVALAAWKKVHHLLIVSMSMKMAPMDNAIIHGPREEGHPLLMVSMSVEMASMDHVTVYRPRSMVQHDLMAVKVQCLD</sequence>
<evidence type="ECO:0000313" key="1">
    <source>
        <dbReference type="EMBL" id="CAD1837065.1"/>
    </source>
</evidence>
<accession>A0A6V7Q2F8</accession>
<dbReference type="AlphaFoldDB" id="A0A6V7Q2F8"/>
<protein>
    <submittedName>
        <fullName evidence="1">Uncharacterized protein</fullName>
    </submittedName>
</protein>
<dbReference type="EMBL" id="LR862131">
    <property type="protein sequence ID" value="CAD1837065.1"/>
    <property type="molecule type" value="Genomic_DNA"/>
</dbReference>
<organism evidence="1">
    <name type="scientific">Ananas comosus var. bracteatus</name>
    <name type="common">red pineapple</name>
    <dbReference type="NCBI Taxonomy" id="296719"/>
    <lineage>
        <taxon>Eukaryota</taxon>
        <taxon>Viridiplantae</taxon>
        <taxon>Streptophyta</taxon>
        <taxon>Embryophyta</taxon>
        <taxon>Tracheophyta</taxon>
        <taxon>Spermatophyta</taxon>
        <taxon>Magnoliopsida</taxon>
        <taxon>Liliopsida</taxon>
        <taxon>Poales</taxon>
        <taxon>Bromeliaceae</taxon>
        <taxon>Bromelioideae</taxon>
        <taxon>Ananas</taxon>
    </lineage>
</organism>
<proteinExistence type="predicted"/>
<gene>
    <name evidence="1" type="ORF">CB5_LOCUS20276</name>
</gene>
<name>A0A6V7Q2F8_ANACO</name>
<reference evidence="1" key="1">
    <citation type="submission" date="2020-07" db="EMBL/GenBank/DDBJ databases">
        <authorList>
            <person name="Lin J."/>
        </authorList>
    </citation>
    <scope>NUCLEOTIDE SEQUENCE</scope>
</reference>